<reference evidence="1 2" key="1">
    <citation type="submission" date="2024-01" db="EMBL/GenBank/DDBJ databases">
        <authorList>
            <person name="Botero Cardona J."/>
        </authorList>
    </citation>
    <scope>NUCLEOTIDE SEQUENCE [LARGE SCALE GENOMIC DNA]</scope>
    <source>
        <strain evidence="1 2">LMG 33000</strain>
    </source>
</reference>
<evidence type="ECO:0000313" key="1">
    <source>
        <dbReference type="EMBL" id="CAK8054151.1"/>
    </source>
</evidence>
<sequence length="90" mass="10333">MGIGNSLEQPQHAELKSAARWIEVWGCSQRLTPEQIQQVNGRSSILRLTDEDGYSDFVLDEDLPNYLKQYDEENFTPSTTPFDKVNWEVG</sequence>
<organism evidence="1 2">
    <name type="scientific">Eupransor demetentiae</name>
    <dbReference type="NCBI Taxonomy" id="3109584"/>
    <lineage>
        <taxon>Bacteria</taxon>
        <taxon>Bacillati</taxon>
        <taxon>Bacillota</taxon>
        <taxon>Bacilli</taxon>
        <taxon>Lactobacillales</taxon>
        <taxon>Lactobacillaceae</taxon>
        <taxon>Eupransor</taxon>
    </lineage>
</organism>
<dbReference type="EMBL" id="CAWVOH010000001">
    <property type="protein sequence ID" value="CAK8054151.1"/>
    <property type="molecule type" value="Genomic_DNA"/>
</dbReference>
<keyword evidence="2" id="KW-1185">Reference proteome</keyword>
<gene>
    <name evidence="1" type="ORF">R54876_GBNLAHCA_00712</name>
</gene>
<dbReference type="Proteomes" id="UP001314241">
    <property type="component" value="Unassembled WGS sequence"/>
</dbReference>
<accession>A0ABP0ESJ4</accession>
<name>A0ABP0ESJ4_9LACO</name>
<dbReference type="RefSeq" id="WP_349641691.1">
    <property type="nucleotide sequence ID" value="NZ_CAWVOH010000001.1"/>
</dbReference>
<proteinExistence type="predicted"/>
<evidence type="ECO:0000313" key="2">
    <source>
        <dbReference type="Proteomes" id="UP001314241"/>
    </source>
</evidence>
<comment type="caution">
    <text evidence="1">The sequence shown here is derived from an EMBL/GenBank/DDBJ whole genome shotgun (WGS) entry which is preliminary data.</text>
</comment>
<protein>
    <submittedName>
        <fullName evidence="1">Uncharacterized protein</fullName>
    </submittedName>
</protein>